<dbReference type="InterPro" id="IPR029044">
    <property type="entry name" value="Nucleotide-diphossugar_trans"/>
</dbReference>
<organism evidence="2 3">
    <name type="scientific">Halorhodospira neutriphila</name>
    <dbReference type="NCBI Taxonomy" id="168379"/>
    <lineage>
        <taxon>Bacteria</taxon>
        <taxon>Pseudomonadati</taxon>
        <taxon>Pseudomonadota</taxon>
        <taxon>Gammaproteobacteria</taxon>
        <taxon>Chromatiales</taxon>
        <taxon>Ectothiorhodospiraceae</taxon>
        <taxon>Halorhodospira</taxon>
    </lineage>
</organism>
<dbReference type="EMBL" id="NRSH01000001">
    <property type="protein sequence ID" value="MBK1725463.1"/>
    <property type="molecule type" value="Genomic_DNA"/>
</dbReference>
<dbReference type="Gene3D" id="3.90.550.10">
    <property type="entry name" value="Spore Coat Polysaccharide Biosynthesis Protein SpsA, Chain A"/>
    <property type="match status" value="1"/>
</dbReference>
<dbReference type="Proteomes" id="UP000738126">
    <property type="component" value="Unassembled WGS sequence"/>
</dbReference>
<feature type="domain" description="Glycosyltransferase 2-like" evidence="1">
    <location>
        <begin position="21"/>
        <end position="149"/>
    </location>
</feature>
<proteinExistence type="predicted"/>
<dbReference type="RefSeq" id="WP_200255672.1">
    <property type="nucleotide sequence ID" value="NZ_NRSH01000001.1"/>
</dbReference>
<protein>
    <recommendedName>
        <fullName evidence="1">Glycosyltransferase 2-like domain-containing protein</fullName>
    </recommendedName>
</protein>
<dbReference type="Pfam" id="PF00535">
    <property type="entry name" value="Glycos_transf_2"/>
    <property type="match status" value="1"/>
</dbReference>
<reference evidence="2 3" key="1">
    <citation type="journal article" date="2020" name="Microorganisms">
        <title>Osmotic Adaptation and Compatible Solute Biosynthesis of Phototrophic Bacteria as Revealed from Genome Analyses.</title>
        <authorList>
            <person name="Imhoff J.F."/>
            <person name="Rahn T."/>
            <person name="Kunzel S."/>
            <person name="Keller A."/>
            <person name="Neulinger S.C."/>
        </authorList>
    </citation>
    <scope>NUCLEOTIDE SEQUENCE [LARGE SCALE GENOMIC DNA]</scope>
    <source>
        <strain evidence="2 3">DSM 15116</strain>
    </source>
</reference>
<gene>
    <name evidence="2" type="ORF">CKO13_00150</name>
</gene>
<dbReference type="InterPro" id="IPR001173">
    <property type="entry name" value="Glyco_trans_2-like"/>
</dbReference>
<evidence type="ECO:0000259" key="1">
    <source>
        <dbReference type="Pfam" id="PF00535"/>
    </source>
</evidence>
<comment type="caution">
    <text evidence="2">The sequence shown here is derived from an EMBL/GenBank/DDBJ whole genome shotgun (WGS) entry which is preliminary data.</text>
</comment>
<keyword evidence="3" id="KW-1185">Reference proteome</keyword>
<name>A0ABS1E155_9GAMM</name>
<dbReference type="SUPFAM" id="SSF53448">
    <property type="entry name" value="Nucleotide-diphospho-sugar transferases"/>
    <property type="match status" value="1"/>
</dbReference>
<accession>A0ABS1E155</accession>
<evidence type="ECO:0000313" key="3">
    <source>
        <dbReference type="Proteomes" id="UP000738126"/>
    </source>
</evidence>
<sequence>MSNKKQVQEEAHPADDHLLTLAIPTYNRAEIVTKNLKDIISKELNHYARILIIDNHSEDGTYEKLLEVADGQKNIEILRQNKNVQLFGNVLSLFEFCNSQYILINSDEDQFEKQGVLWALDYIKNNDVSFVSGAVRFYGHKLYRSGDKKITANNIRPSSNYGSGLLYNAQHAKKIIPFIKDNEDNEIVWLYPMFGFALAVYLYDQNCFKTNVVLSNKQYQVETQIQDTHGGKYYHLESRISQLRSLRPLAENLTNYFGSKRSSLIESWIEYEFSKTFSKIRAALLKEDDYKLLISFDQGAKKYYYKYPFKKVLSKGWSIMPDYIKNRIRTTRT</sequence>
<evidence type="ECO:0000313" key="2">
    <source>
        <dbReference type="EMBL" id="MBK1725463.1"/>
    </source>
</evidence>